<protein>
    <recommendedName>
        <fullName evidence="2">uroporphyrinogen-III C-methyltransferase</fullName>
        <ecNumber evidence="2">2.1.1.107</ecNumber>
    </recommendedName>
</protein>
<evidence type="ECO:0000313" key="9">
    <source>
        <dbReference type="EMBL" id="GGE30636.1"/>
    </source>
</evidence>
<dbReference type="AlphaFoldDB" id="A0A8J2YFV6"/>
<keyword evidence="10" id="KW-1185">Reference proteome</keyword>
<dbReference type="EMBL" id="BMCP01000001">
    <property type="protein sequence ID" value="GGE30636.1"/>
    <property type="molecule type" value="Genomic_DNA"/>
</dbReference>
<keyword evidence="6" id="KW-0627">Porphyrin biosynthesis</keyword>
<dbReference type="Gene3D" id="3.30.950.10">
    <property type="entry name" value="Methyltransferase, Cobalt-precorrin-4 Transmethylase, Domain 2"/>
    <property type="match status" value="1"/>
</dbReference>
<evidence type="ECO:0000256" key="5">
    <source>
        <dbReference type="ARBA" id="ARBA00022691"/>
    </source>
</evidence>
<dbReference type="FunFam" id="3.40.1010.10:FF:000001">
    <property type="entry name" value="Siroheme synthase"/>
    <property type="match status" value="1"/>
</dbReference>
<dbReference type="GO" id="GO:0004851">
    <property type="term" value="F:uroporphyrin-III C-methyltransferase activity"/>
    <property type="evidence" value="ECO:0007669"/>
    <property type="project" value="UniProtKB-EC"/>
</dbReference>
<evidence type="ECO:0000313" key="10">
    <source>
        <dbReference type="Proteomes" id="UP000602745"/>
    </source>
</evidence>
<evidence type="ECO:0000256" key="2">
    <source>
        <dbReference type="ARBA" id="ARBA00012162"/>
    </source>
</evidence>
<dbReference type="PANTHER" id="PTHR45790:SF3">
    <property type="entry name" value="S-ADENOSYL-L-METHIONINE-DEPENDENT UROPORPHYRINOGEN III METHYLTRANSFERASE, CHLOROPLASTIC"/>
    <property type="match status" value="1"/>
</dbReference>
<dbReference type="NCBIfam" id="NF004790">
    <property type="entry name" value="PRK06136.1"/>
    <property type="match status" value="1"/>
</dbReference>
<dbReference type="SUPFAM" id="SSF53790">
    <property type="entry name" value="Tetrapyrrole methylase"/>
    <property type="match status" value="1"/>
</dbReference>
<dbReference type="EC" id="2.1.1.107" evidence="2"/>
<evidence type="ECO:0000256" key="4">
    <source>
        <dbReference type="ARBA" id="ARBA00022679"/>
    </source>
</evidence>
<dbReference type="InterPro" id="IPR003043">
    <property type="entry name" value="Uropor_MeTrfase_CS"/>
</dbReference>
<gene>
    <name evidence="9" type="ORF">GCM10007276_04800</name>
</gene>
<dbReference type="CDD" id="cd11642">
    <property type="entry name" value="SUMT"/>
    <property type="match status" value="1"/>
</dbReference>
<keyword evidence="5" id="KW-0949">S-adenosyl-L-methionine</keyword>
<dbReference type="NCBIfam" id="TIGR01469">
    <property type="entry name" value="cobA_cysG_Cterm"/>
    <property type="match status" value="1"/>
</dbReference>
<dbReference type="InterPro" id="IPR000878">
    <property type="entry name" value="4pyrrol_Mease"/>
</dbReference>
<evidence type="ECO:0000256" key="3">
    <source>
        <dbReference type="ARBA" id="ARBA00022603"/>
    </source>
</evidence>
<dbReference type="InterPro" id="IPR014776">
    <property type="entry name" value="4pyrrole_Mease_sub2"/>
</dbReference>
<proteinExistence type="inferred from homology"/>
<name>A0A8J2YFV6_9RHOB</name>
<dbReference type="PANTHER" id="PTHR45790">
    <property type="entry name" value="SIROHEME SYNTHASE-RELATED"/>
    <property type="match status" value="1"/>
</dbReference>
<evidence type="ECO:0000256" key="1">
    <source>
        <dbReference type="ARBA" id="ARBA00005879"/>
    </source>
</evidence>
<keyword evidence="3" id="KW-0489">Methyltransferase</keyword>
<feature type="domain" description="Tetrapyrrole methylase" evidence="8">
    <location>
        <begin position="27"/>
        <end position="236"/>
    </location>
</feature>
<dbReference type="UniPathway" id="UPA00262">
    <property type="reaction ID" value="UER00211"/>
</dbReference>
<evidence type="ECO:0000256" key="7">
    <source>
        <dbReference type="ARBA" id="ARBA00025705"/>
    </source>
</evidence>
<dbReference type="Gene3D" id="3.40.1010.10">
    <property type="entry name" value="Cobalt-precorrin-4 Transmethylase, Domain 1"/>
    <property type="match status" value="1"/>
</dbReference>
<keyword evidence="4" id="KW-0808">Transferase</keyword>
<dbReference type="GO" id="GO:0032259">
    <property type="term" value="P:methylation"/>
    <property type="evidence" value="ECO:0007669"/>
    <property type="project" value="UniProtKB-KW"/>
</dbReference>
<dbReference type="Pfam" id="PF00590">
    <property type="entry name" value="TP_methylase"/>
    <property type="match status" value="1"/>
</dbReference>
<dbReference type="Proteomes" id="UP000602745">
    <property type="component" value="Unassembled WGS sequence"/>
</dbReference>
<evidence type="ECO:0000259" key="8">
    <source>
        <dbReference type="Pfam" id="PF00590"/>
    </source>
</evidence>
<sequence>MISYLSLLGRAGSWEKAVADAAAPGVVHLVGAGPGDPDLLTIKALRVLEAADIIFHDDLVTEDILALARPAAERVFVGKRSGRPGIGQAAINRRLVEAARRGLNTVRLKGGDPFVFGRGGEEMEYLREAGIKVSVVPGVSAAFGCAAEAGIPLSHRGEANRIALVTAHRATDAAAVDWNGFGAADMTVVVYMGRDSAAAVAAGLIAAGRAPETPAAVLARGTRADSAAAVGRLDRLAALVAEAGEGPALLVIGEVVKHSKPWRESLTALAAARLAG</sequence>
<reference evidence="9" key="1">
    <citation type="journal article" date="2014" name="Int. J. Syst. Evol. Microbiol.">
        <title>Complete genome sequence of Corynebacterium casei LMG S-19264T (=DSM 44701T), isolated from a smear-ripened cheese.</title>
        <authorList>
            <consortium name="US DOE Joint Genome Institute (JGI-PGF)"/>
            <person name="Walter F."/>
            <person name="Albersmeier A."/>
            <person name="Kalinowski J."/>
            <person name="Ruckert C."/>
        </authorList>
    </citation>
    <scope>NUCLEOTIDE SEQUENCE</scope>
    <source>
        <strain evidence="9">CCM 7684</strain>
    </source>
</reference>
<dbReference type="InterPro" id="IPR006366">
    <property type="entry name" value="CobA/CysG_C"/>
</dbReference>
<dbReference type="InterPro" id="IPR035996">
    <property type="entry name" value="4pyrrol_Methylase_sf"/>
</dbReference>
<evidence type="ECO:0000256" key="6">
    <source>
        <dbReference type="ARBA" id="ARBA00023244"/>
    </source>
</evidence>
<reference evidence="9" key="2">
    <citation type="submission" date="2020-09" db="EMBL/GenBank/DDBJ databases">
        <authorList>
            <person name="Sun Q."/>
            <person name="Sedlacek I."/>
        </authorList>
    </citation>
    <scope>NUCLEOTIDE SEQUENCE</scope>
    <source>
        <strain evidence="9">CCM 7684</strain>
    </source>
</reference>
<organism evidence="9 10">
    <name type="scientific">Agaricicola taiwanensis</name>
    <dbReference type="NCBI Taxonomy" id="591372"/>
    <lineage>
        <taxon>Bacteria</taxon>
        <taxon>Pseudomonadati</taxon>
        <taxon>Pseudomonadota</taxon>
        <taxon>Alphaproteobacteria</taxon>
        <taxon>Rhodobacterales</taxon>
        <taxon>Paracoccaceae</taxon>
        <taxon>Agaricicola</taxon>
    </lineage>
</organism>
<dbReference type="PROSITE" id="PS00839">
    <property type="entry name" value="SUMT_1"/>
    <property type="match status" value="1"/>
</dbReference>
<dbReference type="GO" id="GO:0019354">
    <property type="term" value="P:siroheme biosynthetic process"/>
    <property type="evidence" value="ECO:0007669"/>
    <property type="project" value="UniProtKB-UniPathway"/>
</dbReference>
<dbReference type="InterPro" id="IPR014777">
    <property type="entry name" value="4pyrrole_Mease_sub1"/>
</dbReference>
<comment type="similarity">
    <text evidence="1">Belongs to the precorrin methyltransferase family.</text>
</comment>
<comment type="caution">
    <text evidence="9">The sequence shown here is derived from an EMBL/GenBank/DDBJ whole genome shotgun (WGS) entry which is preliminary data.</text>
</comment>
<dbReference type="InterPro" id="IPR050161">
    <property type="entry name" value="Siro_Cobalamin_biosynth"/>
</dbReference>
<accession>A0A8J2YFV6</accession>
<comment type="pathway">
    <text evidence="7">Porphyrin-containing compound metabolism; siroheme biosynthesis; precorrin-2 from uroporphyrinogen III: step 1/1.</text>
</comment>